<dbReference type="HOGENOM" id="CLU_2500156_0_0_1"/>
<reference evidence="2 3" key="1">
    <citation type="journal article" date="2011" name="Science">
        <title>The ecoresponsive genome of Daphnia pulex.</title>
        <authorList>
            <person name="Colbourne J.K."/>
            <person name="Pfrender M.E."/>
            <person name="Gilbert D."/>
            <person name="Thomas W.K."/>
            <person name="Tucker A."/>
            <person name="Oakley T.H."/>
            <person name="Tokishita S."/>
            <person name="Aerts A."/>
            <person name="Arnold G.J."/>
            <person name="Basu M.K."/>
            <person name="Bauer D.J."/>
            <person name="Caceres C.E."/>
            <person name="Carmel L."/>
            <person name="Casola C."/>
            <person name="Choi J.H."/>
            <person name="Detter J.C."/>
            <person name="Dong Q."/>
            <person name="Dusheyko S."/>
            <person name="Eads B.D."/>
            <person name="Frohlich T."/>
            <person name="Geiler-Samerotte K.A."/>
            <person name="Gerlach D."/>
            <person name="Hatcher P."/>
            <person name="Jogdeo S."/>
            <person name="Krijgsveld J."/>
            <person name="Kriventseva E.V."/>
            <person name="Kultz D."/>
            <person name="Laforsch C."/>
            <person name="Lindquist E."/>
            <person name="Lopez J."/>
            <person name="Manak J.R."/>
            <person name="Muller J."/>
            <person name="Pangilinan J."/>
            <person name="Patwardhan R.P."/>
            <person name="Pitluck S."/>
            <person name="Pritham E.J."/>
            <person name="Rechtsteiner A."/>
            <person name="Rho M."/>
            <person name="Rogozin I.B."/>
            <person name="Sakarya O."/>
            <person name="Salamov A."/>
            <person name="Schaack S."/>
            <person name="Shapiro H."/>
            <person name="Shiga Y."/>
            <person name="Skalitzky C."/>
            <person name="Smith Z."/>
            <person name="Souvorov A."/>
            <person name="Sung W."/>
            <person name="Tang Z."/>
            <person name="Tsuchiya D."/>
            <person name="Tu H."/>
            <person name="Vos H."/>
            <person name="Wang M."/>
            <person name="Wolf Y.I."/>
            <person name="Yamagata H."/>
            <person name="Yamada T."/>
            <person name="Ye Y."/>
            <person name="Shaw J.R."/>
            <person name="Andrews J."/>
            <person name="Crease T.J."/>
            <person name="Tang H."/>
            <person name="Lucas S.M."/>
            <person name="Robertson H.M."/>
            <person name="Bork P."/>
            <person name="Koonin E.V."/>
            <person name="Zdobnov E.M."/>
            <person name="Grigoriev I.V."/>
            <person name="Lynch M."/>
            <person name="Boore J.L."/>
        </authorList>
    </citation>
    <scope>NUCLEOTIDE SEQUENCE [LARGE SCALE GENOMIC DNA]</scope>
</reference>
<name>E9HHH4_DAPPU</name>
<feature type="compositionally biased region" description="Polar residues" evidence="1">
    <location>
        <begin position="21"/>
        <end position="32"/>
    </location>
</feature>
<evidence type="ECO:0000256" key="1">
    <source>
        <dbReference type="SAM" id="MobiDB-lite"/>
    </source>
</evidence>
<proteinExistence type="predicted"/>
<dbReference type="AlphaFoldDB" id="E9HHH4"/>
<dbReference type="InParanoid" id="E9HHH4"/>
<feature type="region of interest" description="Disordered" evidence="1">
    <location>
        <begin position="1"/>
        <end position="64"/>
    </location>
</feature>
<gene>
    <name evidence="2" type="ORF">DAPPUDRAFT_329742</name>
</gene>
<evidence type="ECO:0000313" key="3">
    <source>
        <dbReference type="Proteomes" id="UP000000305"/>
    </source>
</evidence>
<evidence type="ECO:0000313" key="2">
    <source>
        <dbReference type="EMBL" id="EFX68778.1"/>
    </source>
</evidence>
<dbReference type="KEGG" id="dpx:DAPPUDRAFT_329742"/>
<dbReference type="Proteomes" id="UP000000305">
    <property type="component" value="Unassembled WGS sequence"/>
</dbReference>
<organism evidence="2 3">
    <name type="scientific">Daphnia pulex</name>
    <name type="common">Water flea</name>
    <dbReference type="NCBI Taxonomy" id="6669"/>
    <lineage>
        <taxon>Eukaryota</taxon>
        <taxon>Metazoa</taxon>
        <taxon>Ecdysozoa</taxon>
        <taxon>Arthropoda</taxon>
        <taxon>Crustacea</taxon>
        <taxon>Branchiopoda</taxon>
        <taxon>Diplostraca</taxon>
        <taxon>Cladocera</taxon>
        <taxon>Anomopoda</taxon>
        <taxon>Daphniidae</taxon>
        <taxon>Daphnia</taxon>
    </lineage>
</organism>
<dbReference type="EMBL" id="GL732648">
    <property type="protein sequence ID" value="EFX68778.1"/>
    <property type="molecule type" value="Genomic_DNA"/>
</dbReference>
<accession>E9HHH4</accession>
<sequence length="86" mass="9393">METADNDTNFHERDEEAAIESSRTSFPGTNESDWCDSEPETRNPAFEPNTPKVGKKTLNGKSEIPSCSNVSGTMADKELISGLLDN</sequence>
<protein>
    <submittedName>
        <fullName evidence="2">Uncharacterized protein</fullName>
    </submittedName>
</protein>
<keyword evidence="3" id="KW-1185">Reference proteome</keyword>